<gene>
    <name evidence="2" type="primary">106055266</name>
</gene>
<evidence type="ECO:0000256" key="1">
    <source>
        <dbReference type="SAM" id="MobiDB-lite"/>
    </source>
</evidence>
<organism evidence="2 3">
    <name type="scientific">Biomphalaria glabrata</name>
    <name type="common">Bloodfluke planorb</name>
    <name type="synonym">Freshwater snail</name>
    <dbReference type="NCBI Taxonomy" id="6526"/>
    <lineage>
        <taxon>Eukaryota</taxon>
        <taxon>Metazoa</taxon>
        <taxon>Spiralia</taxon>
        <taxon>Lophotrochozoa</taxon>
        <taxon>Mollusca</taxon>
        <taxon>Gastropoda</taxon>
        <taxon>Heterobranchia</taxon>
        <taxon>Euthyneura</taxon>
        <taxon>Panpulmonata</taxon>
        <taxon>Hygrophila</taxon>
        <taxon>Lymnaeoidea</taxon>
        <taxon>Planorbidae</taxon>
        <taxon>Biomphalaria</taxon>
    </lineage>
</organism>
<accession>A0A2C9LHR4</accession>
<protein>
    <submittedName>
        <fullName evidence="2">Uncharacterized protein</fullName>
    </submittedName>
</protein>
<reference evidence="2" key="1">
    <citation type="submission" date="2020-05" db="UniProtKB">
        <authorList>
            <consortium name="EnsemblMetazoa"/>
        </authorList>
    </citation>
    <scope>IDENTIFICATION</scope>
    <source>
        <strain evidence="2">BB02</strain>
    </source>
</reference>
<name>A0A2C9LHR4_BIOGL</name>
<feature type="region of interest" description="Disordered" evidence="1">
    <location>
        <begin position="165"/>
        <end position="202"/>
    </location>
</feature>
<evidence type="ECO:0000313" key="3">
    <source>
        <dbReference type="Proteomes" id="UP000076420"/>
    </source>
</evidence>
<sequence length="202" mass="22933">MKCNDLDAYSTFEELYAYSSKLCGSKGKNVENQKQNKPKNLDNDVYVNSHYATGIQNTRVKDANIQKINNEQAISMKTTSPIQLKRVVINDTQYTLVNKEGNNIKMQDNQGNNCDLDIIQTESATSLTSTRNNSQTRLKRVYFNNTDYTLVDKPQKDGLVHILKDNKKPTSTDTSWSKSVNSEAITSHNRKKTSNVRKPCML</sequence>
<evidence type="ECO:0000313" key="2">
    <source>
        <dbReference type="EnsemblMetazoa" id="BGLB031125-PA"/>
    </source>
</evidence>
<dbReference type="Proteomes" id="UP000076420">
    <property type="component" value="Unassembled WGS sequence"/>
</dbReference>
<proteinExistence type="predicted"/>
<dbReference type="VEuPathDB" id="VectorBase:BGLB031125"/>
<feature type="compositionally biased region" description="Polar residues" evidence="1">
    <location>
        <begin position="171"/>
        <end position="187"/>
    </location>
</feature>
<dbReference type="AlphaFoldDB" id="A0A2C9LHR4"/>
<dbReference type="EnsemblMetazoa" id="BGLB031125-RA">
    <property type="protein sequence ID" value="BGLB031125-PA"/>
    <property type="gene ID" value="BGLB031125"/>
</dbReference>
<dbReference type="KEGG" id="bgt:106055266"/>